<evidence type="ECO:0000313" key="2">
    <source>
        <dbReference type="Proteomes" id="UP000831701"/>
    </source>
</evidence>
<reference evidence="1" key="1">
    <citation type="submission" date="2022-04" db="EMBL/GenBank/DDBJ databases">
        <title>Jade perch genome.</title>
        <authorList>
            <person name="Chao B."/>
        </authorList>
    </citation>
    <scope>NUCLEOTIDE SEQUENCE</scope>
    <source>
        <strain evidence="1">CB-2022</strain>
    </source>
</reference>
<name>A0ACB8W175_9TELE</name>
<proteinExistence type="predicted"/>
<dbReference type="EMBL" id="CM041546">
    <property type="protein sequence ID" value="KAI3361228.1"/>
    <property type="molecule type" value="Genomic_DNA"/>
</dbReference>
<comment type="caution">
    <text evidence="1">The sequence shown here is derived from an EMBL/GenBank/DDBJ whole genome shotgun (WGS) entry which is preliminary data.</text>
</comment>
<dbReference type="Proteomes" id="UP000831701">
    <property type="component" value="Chromosome 16"/>
</dbReference>
<gene>
    <name evidence="1" type="ORF">L3Q82_013425</name>
</gene>
<evidence type="ECO:0000313" key="1">
    <source>
        <dbReference type="EMBL" id="KAI3361228.1"/>
    </source>
</evidence>
<protein>
    <submittedName>
        <fullName evidence="1">Uncharacterized protein</fullName>
    </submittedName>
</protein>
<keyword evidence="2" id="KW-1185">Reference proteome</keyword>
<accession>A0ACB8W175</accession>
<organism evidence="1 2">
    <name type="scientific">Scortum barcoo</name>
    <name type="common">barcoo grunter</name>
    <dbReference type="NCBI Taxonomy" id="214431"/>
    <lineage>
        <taxon>Eukaryota</taxon>
        <taxon>Metazoa</taxon>
        <taxon>Chordata</taxon>
        <taxon>Craniata</taxon>
        <taxon>Vertebrata</taxon>
        <taxon>Euteleostomi</taxon>
        <taxon>Actinopterygii</taxon>
        <taxon>Neopterygii</taxon>
        <taxon>Teleostei</taxon>
        <taxon>Neoteleostei</taxon>
        <taxon>Acanthomorphata</taxon>
        <taxon>Eupercaria</taxon>
        <taxon>Centrarchiformes</taxon>
        <taxon>Terapontoidei</taxon>
        <taxon>Terapontidae</taxon>
        <taxon>Scortum</taxon>
    </lineage>
</organism>
<sequence>MKTDVMVQRERRRQSAMCQMCYDDPRRSQRFGRTQRSFCLTLGGFIPPTRRRMKKYCRTVGLTSRCEESRVRITMDVKKKEMDLLSNTIAAYAHIKANPESFGLYFVLGVCFGLVLTLCLLVIRISCKTRTNVAPSTPEKKHLKDISEEDEESDDDDDDDGDDVEASVPLPSTEIPVGNHTSQSDGTLSVNVFTSAEELERAQRLEERERIIREIWRNGQPDILGTGTGTIGRVHYY</sequence>